<dbReference type="InterPro" id="IPR027417">
    <property type="entry name" value="P-loop_NTPase"/>
</dbReference>
<evidence type="ECO:0000313" key="10">
    <source>
        <dbReference type="EMBL" id="CAB3219608.1"/>
    </source>
</evidence>
<dbReference type="InterPro" id="IPR003593">
    <property type="entry name" value="AAA+_ATPase"/>
</dbReference>
<evidence type="ECO:0000256" key="3">
    <source>
        <dbReference type="ARBA" id="ARBA00022741"/>
    </source>
</evidence>
<dbReference type="FunFam" id="3.40.50.300:FF:000327">
    <property type="entry name" value="ATP-binding cassette sub-family A member 3"/>
    <property type="match status" value="1"/>
</dbReference>
<evidence type="ECO:0000256" key="7">
    <source>
        <dbReference type="SAM" id="MobiDB-lite"/>
    </source>
</evidence>
<dbReference type="PROSITE" id="PS00211">
    <property type="entry name" value="ABC_TRANSPORTER_1"/>
    <property type="match status" value="1"/>
</dbReference>
<feature type="region of interest" description="Disordered" evidence="7">
    <location>
        <begin position="1325"/>
        <end position="1353"/>
    </location>
</feature>
<dbReference type="Pfam" id="PF00005">
    <property type="entry name" value="ABC_tran"/>
    <property type="match status" value="2"/>
</dbReference>
<feature type="region of interest" description="Disordered" evidence="7">
    <location>
        <begin position="1179"/>
        <end position="1204"/>
    </location>
</feature>
<dbReference type="InterPro" id="IPR013525">
    <property type="entry name" value="ABC2_TM"/>
</dbReference>
<dbReference type="Pfam" id="PF12698">
    <property type="entry name" value="ABC2_membrane_3"/>
    <property type="match status" value="2"/>
</dbReference>
<dbReference type="PANTHER" id="PTHR19229">
    <property type="entry name" value="ATP-BINDING CASSETTE TRANSPORTER SUBFAMILY A ABCA"/>
    <property type="match status" value="1"/>
</dbReference>
<dbReference type="SUPFAM" id="SSF52540">
    <property type="entry name" value="P-loop containing nucleoside triphosphate hydrolases"/>
    <property type="match status" value="2"/>
</dbReference>
<dbReference type="InterPro" id="IPR056264">
    <property type="entry name" value="R2_ABCA1-4-like"/>
</dbReference>
<keyword evidence="6 8" id="KW-0472">Membrane</keyword>
<feature type="transmembrane region" description="Helical" evidence="8">
    <location>
        <begin position="21"/>
        <end position="41"/>
    </location>
</feature>
<feature type="domain" description="ABC transporter" evidence="9">
    <location>
        <begin position="1980"/>
        <end position="2216"/>
    </location>
</feature>
<feature type="transmembrane region" description="Helical" evidence="8">
    <location>
        <begin position="1722"/>
        <end position="1743"/>
    </location>
</feature>
<feature type="transmembrane region" description="Helical" evidence="8">
    <location>
        <begin position="1434"/>
        <end position="1459"/>
    </location>
</feature>
<dbReference type="Pfam" id="PF23321">
    <property type="entry name" value="R1_ABCA1"/>
    <property type="match status" value="1"/>
</dbReference>
<dbReference type="PROSITE" id="PS50893">
    <property type="entry name" value="ABC_TRANSPORTER_2"/>
    <property type="match status" value="2"/>
</dbReference>
<organism evidence="10">
    <name type="scientific">Phallusia mammillata</name>
    <dbReference type="NCBI Taxonomy" id="59560"/>
    <lineage>
        <taxon>Eukaryota</taxon>
        <taxon>Metazoa</taxon>
        <taxon>Chordata</taxon>
        <taxon>Tunicata</taxon>
        <taxon>Ascidiacea</taxon>
        <taxon>Phlebobranchia</taxon>
        <taxon>Ascidiidae</taxon>
        <taxon>Phallusia</taxon>
    </lineage>
</organism>
<feature type="transmembrane region" description="Helical" evidence="8">
    <location>
        <begin position="700"/>
        <end position="722"/>
    </location>
</feature>
<dbReference type="GO" id="GO:0005524">
    <property type="term" value="F:ATP binding"/>
    <property type="evidence" value="ECO:0007669"/>
    <property type="project" value="UniProtKB-KW"/>
</dbReference>
<feature type="transmembrane region" description="Helical" evidence="8">
    <location>
        <begin position="1773"/>
        <end position="1790"/>
    </location>
</feature>
<dbReference type="PANTHER" id="PTHR19229:SF185">
    <property type="entry name" value="ABC TRANSPORTER DOMAIN-CONTAINING PROTEIN"/>
    <property type="match status" value="1"/>
</dbReference>
<dbReference type="InterPro" id="IPR017871">
    <property type="entry name" value="ABC_transporter-like_CS"/>
</dbReference>
<feature type="compositionally biased region" description="Polar residues" evidence="7">
    <location>
        <begin position="1328"/>
        <end position="1338"/>
    </location>
</feature>
<evidence type="ECO:0000256" key="4">
    <source>
        <dbReference type="ARBA" id="ARBA00022840"/>
    </source>
</evidence>
<dbReference type="FunFam" id="3.40.50.300:FF:000264">
    <property type="entry name" value="ATP-binding cassette, sub-family A (ABC1), member 1"/>
    <property type="match status" value="1"/>
</dbReference>
<sequence>MFWKQLRLLLWKNYILRKRHLLRTAIEIIWPLFLLAVLIAIRKTQVIETKGECHYPARAMPSAGVYPWFKSLLCDIQNPCFSIPVSSETPGQINNPNELNRSTDALVGIFNLLTDNLTSLNNLGQLSNDLTTLANSAQSSASQLNQSVVLSSILNNPLTYFGFLTGPLALTSDIATTVVNSNVTFFQAVGLPVSLGTRTIVCNATALDFTLQIPASGPSTVSDLSTALCSLSDNELALLSNVTAENLGGVNSITRKFATQGITVVDQSIYQTEEFLATQKKLNAVLDEFQILQGSLQNILGNSGAQGISATSILSIILGVDVTSPNAVNNVCGHPQNKTTVISGFLDGYNDSTLDLSSIFNTTNRDNSAFCQNLIDTFQNNSELAILWDTVKPLLLGKIPFAPDTPLIRTIIKQANATFESIAFLENIGETWQSTNGPALYQELESGQLAESLRAGLNNPLVVDIIMSQTNLSGAQIEQLKTFLLNDDNPNDNITTWKDTYRQIDGLVVIITKLLGCLELNKFEGFDTEYELEKHAVSLLSNNTLWGGIVFISPTTTDVTMPEVVKYKIRQDSGAVTWTTYIQRFFWRPGPEAGRSRVRYYISGFVHLQDLMDSAILHIFGSNSSWAEQFNSLGSYLQVMPYPCYTRDRFLEYLSSLLSLIMTLAWIYSVCIIIKNIVYEKEQRLKEVMKMMGLSNGVHWVAWFINSFLIMFVSIVLMVIILKAGAITPFSNMFIILMWLCCFAFATIAQCFLISCFFSKANLAAACGGIIYFLLYIPYNMVIAWDDEMTLATKIVACLLSNIAFGYGAGYISEYEMSGDGVQFSNWGSSPDPNDQLNFAITLIMMLVDAALYFMLTWYIENVFPGKYGVPRPWYFFATRSYWCGSKPKKYRSHSESPVADVISLNVNLEPEPSNLQLGVAVHNIRKVYSNGKVAVDDLSLNFYEDQITSFLGHNGAGKTTTMSMLTGLFTPTSGTAYVYGNDICTEMDSIRSQLGFCPQHNVLFGDLTVQEHLELYSGLKDSKGGKKEIEQMLKDVGLPHKKNEVSRHLSGGMKRKLSVAVAFVGGSKCVILDEPTAGVDPYARRGIWDLLLAYRKNRTIILSTHHMDEADLLGDRIAIISHGKLKCCGSSIFLKSSYGVGYYLTLVKNEPDAYTNPNTLMDVDNKSSVQSLKASDEGFESLPTDKSSSSSIDATSSSSILTSTPTNPTSDLLYDVTPDVTITKYMPPITDGGFGEYSRLVLDIIPSAKLHEQDAREVTFVLPYAALNEGCYAKLFSVLDRHGIGYGLTDTSLEEIFLAVAEESKDEGKDENLACCCCFPSKRKTSVEPNNESNTEFQARRGSGRRRKRPRLKLPDCCYPNLEMDSLPYSRIDTASHTSLNTIETTGETDVDEFGDGSQGRGSYQVSGNKLVLQQFRALFIKRFHHARRNGKGFVASVIVPAVFVALALAFALIIPGYKNLPPLELQPWMYGDSNTFYSLDDLNSSMSVAASEALLDKPGIGMRCVKNYTVTNYDKTLVYCNNPGNQTWSLDDSIRGHSQLLDSNETLTCTCTGKETRVLLAECPVGAGGEPTERMISETRNPMYNMTGRNVADWMVKTTDRFRQERYGGLSFGEKYYTYWTNTEFSYLQRLLGNTTNNSFVNIGLENFVRTENNQVWFDNNGYHSMPSWLNVLNNAALRSLLPPGVDRSRFGIAAINHPLNFTENQVDEAAFTQSATDTIISICVIFALSFIPASFVLFLIEEKVTKAKHLQFVSGVNQFVYWITNFMWDLVNYAVPAVIVILIFVCFQTKAYVSPQNLPCLVCLLLLYGFAITPMMYPASFYFTVPSTAYVVLTCVNLFIGINASIATFILEYLDDPTLTEVNYYLQRIFLIFPQYCLGRALIDMGINQAYADAYATFGIDRFQNPFDFDLVGRNLLALACEGTFFFIFTVLIQYRFFIKPRVLGNMNDFPVNSDKEDEDVKAERDRIVSGRCDDIMQIKNLSKIYKNLVSRKPLLAVDRMYVGVPRGECFGLLGVNGAGKTTTFKMLTGDTAPSSGDASICGQSILSSMRDVQQSTGYCPQFEALNSLLTGREHLEFYAKLRGVPPEDIARVASWGIDKFGLKLYAEKCAGTYSGGNKRKLSAAIAFIGCPPVVFLDEPTAGMDPMSRRFLWTRIAEAVRGGRCIVLTSHSMEECEALCSRLAIMVNGRFKCIGSPQHLKNRFGEGYTLTVKVDARCEEPEKAQKFITASFPTSILKEHHSNMLLYQLPLNDVKLSYLFDVMERNKEQFHIEDYSLSQTTLDEVFVNFARMQTDGLEDEYGLQTPSLGDSPAGNIPGLGGDDGGIVLENLRAVRSTDPMV</sequence>
<feature type="transmembrane region" description="Helical" evidence="8">
    <location>
        <begin position="734"/>
        <end position="754"/>
    </location>
</feature>
<feature type="domain" description="ABC transporter" evidence="9">
    <location>
        <begin position="920"/>
        <end position="1148"/>
    </location>
</feature>
<keyword evidence="3" id="KW-0547">Nucleotide-binding</keyword>
<dbReference type="GO" id="GO:0016020">
    <property type="term" value="C:membrane"/>
    <property type="evidence" value="ECO:0007669"/>
    <property type="project" value="UniProtKB-SubCell"/>
</dbReference>
<evidence type="ECO:0000256" key="2">
    <source>
        <dbReference type="ARBA" id="ARBA00022692"/>
    </source>
</evidence>
<dbReference type="GO" id="GO:0016887">
    <property type="term" value="F:ATP hydrolysis activity"/>
    <property type="evidence" value="ECO:0007669"/>
    <property type="project" value="InterPro"/>
</dbReference>
<feature type="transmembrane region" description="Helical" evidence="8">
    <location>
        <begin position="761"/>
        <end position="779"/>
    </location>
</feature>
<evidence type="ECO:0000256" key="5">
    <source>
        <dbReference type="ARBA" id="ARBA00022989"/>
    </source>
</evidence>
<feature type="transmembrane region" description="Helical" evidence="8">
    <location>
        <begin position="1802"/>
        <end position="1820"/>
    </location>
</feature>
<feature type="transmembrane region" description="Helical" evidence="8">
    <location>
        <begin position="1832"/>
        <end position="1856"/>
    </location>
</feature>
<reference evidence="10" key="1">
    <citation type="submission" date="2020-04" db="EMBL/GenBank/DDBJ databases">
        <authorList>
            <person name="Neveu A P."/>
        </authorList>
    </citation>
    <scope>NUCLEOTIDE SEQUENCE</scope>
    <source>
        <tissue evidence="10">Whole embryo</tissue>
    </source>
</reference>
<feature type="transmembrane region" description="Helical" evidence="8">
    <location>
        <begin position="839"/>
        <end position="860"/>
    </location>
</feature>
<accession>A0A6F9D5Y5</accession>
<feature type="compositionally biased region" description="Basic residues" evidence="7">
    <location>
        <begin position="1343"/>
        <end position="1353"/>
    </location>
</feature>
<evidence type="ECO:0000256" key="1">
    <source>
        <dbReference type="ARBA" id="ARBA00004141"/>
    </source>
</evidence>
<feature type="transmembrane region" description="Helical" evidence="8">
    <location>
        <begin position="1919"/>
        <end position="1941"/>
    </location>
</feature>
<dbReference type="GO" id="GO:0005319">
    <property type="term" value="F:lipid transporter activity"/>
    <property type="evidence" value="ECO:0007669"/>
    <property type="project" value="TreeGrafter"/>
</dbReference>
<gene>
    <name evidence="10" type="primary">Abca13-001</name>
</gene>
<keyword evidence="5 8" id="KW-1133">Transmembrane helix</keyword>
<feature type="transmembrane region" description="Helical" evidence="8">
    <location>
        <begin position="653"/>
        <end position="679"/>
    </location>
</feature>
<proteinExistence type="evidence at transcript level"/>
<dbReference type="Gene3D" id="3.40.50.300">
    <property type="entry name" value="P-loop containing nucleotide triphosphate hydrolases"/>
    <property type="match status" value="2"/>
</dbReference>
<feature type="compositionally biased region" description="Low complexity" evidence="7">
    <location>
        <begin position="1182"/>
        <end position="1204"/>
    </location>
</feature>
<evidence type="ECO:0000256" key="6">
    <source>
        <dbReference type="ARBA" id="ARBA00023136"/>
    </source>
</evidence>
<evidence type="ECO:0000259" key="9">
    <source>
        <dbReference type="PROSITE" id="PS50893"/>
    </source>
</evidence>
<comment type="subcellular location">
    <subcellularLocation>
        <location evidence="1">Membrane</location>
        <topology evidence="1">Multi-pass membrane protein</topology>
    </subcellularLocation>
</comment>
<dbReference type="InterPro" id="IPR026082">
    <property type="entry name" value="ABCA"/>
</dbReference>
<dbReference type="CDD" id="cd03263">
    <property type="entry name" value="ABC_subfamily_A"/>
    <property type="match status" value="2"/>
</dbReference>
<keyword evidence="4 10" id="KW-0067">ATP-binding</keyword>
<name>A0A6F9D5Y5_9ASCI</name>
<dbReference type="GO" id="GO:0140359">
    <property type="term" value="F:ABC-type transporter activity"/>
    <property type="evidence" value="ECO:0007669"/>
    <property type="project" value="InterPro"/>
</dbReference>
<dbReference type="SMART" id="SM00382">
    <property type="entry name" value="AAA"/>
    <property type="match status" value="2"/>
</dbReference>
<protein>
    <submittedName>
        <fullName evidence="10">ATP-binding cassette sub-family A member 1-like</fullName>
    </submittedName>
</protein>
<keyword evidence="2 8" id="KW-0812">Transmembrane</keyword>
<dbReference type="EMBL" id="LR782575">
    <property type="protein sequence ID" value="CAB3219608.1"/>
    <property type="molecule type" value="mRNA"/>
</dbReference>
<evidence type="ECO:0000256" key="8">
    <source>
        <dbReference type="SAM" id="Phobius"/>
    </source>
</evidence>
<dbReference type="InterPro" id="IPR003439">
    <property type="entry name" value="ABC_transporter-like_ATP-bd"/>
</dbReference>